<evidence type="ECO:0008006" key="13">
    <source>
        <dbReference type="Google" id="ProtNLM"/>
    </source>
</evidence>
<evidence type="ECO:0000256" key="4">
    <source>
        <dbReference type="ARBA" id="ARBA00022723"/>
    </source>
</evidence>
<keyword evidence="7" id="KW-0482">Metalloprotease</keyword>
<dbReference type="Gene3D" id="1.10.1380.10">
    <property type="entry name" value="Neutral endopeptidase , domain2"/>
    <property type="match status" value="1"/>
</dbReference>
<keyword evidence="6" id="KW-0862">Zinc</keyword>
<comment type="caution">
    <text evidence="11">The sequence shown here is derived from an EMBL/GenBank/DDBJ whole genome shotgun (WGS) entry which is preliminary data.</text>
</comment>
<comment type="similarity">
    <text evidence="2">Belongs to the peptidase M13 family.</text>
</comment>
<dbReference type="PANTHER" id="PTHR11733">
    <property type="entry name" value="ZINC METALLOPROTEASE FAMILY M13 NEPRILYSIN-RELATED"/>
    <property type="match status" value="1"/>
</dbReference>
<evidence type="ECO:0000256" key="1">
    <source>
        <dbReference type="ARBA" id="ARBA00001947"/>
    </source>
</evidence>
<dbReference type="InterPro" id="IPR018497">
    <property type="entry name" value="Peptidase_M13_C"/>
</dbReference>
<name>A0AAE0JTV3_9PEZI</name>
<gene>
    <name evidence="11" type="ORF">B0T24DRAFT_691012</name>
</gene>
<proteinExistence type="inferred from homology"/>
<dbReference type="AlphaFoldDB" id="A0AAE0JTV3"/>
<reference evidence="11" key="1">
    <citation type="journal article" date="2023" name="Mol. Phylogenet. Evol.">
        <title>Genome-scale phylogeny and comparative genomics of the fungal order Sordariales.</title>
        <authorList>
            <person name="Hensen N."/>
            <person name="Bonometti L."/>
            <person name="Westerberg I."/>
            <person name="Brannstrom I.O."/>
            <person name="Guillou S."/>
            <person name="Cros-Aarteil S."/>
            <person name="Calhoun S."/>
            <person name="Haridas S."/>
            <person name="Kuo A."/>
            <person name="Mondo S."/>
            <person name="Pangilinan J."/>
            <person name="Riley R."/>
            <person name="LaButti K."/>
            <person name="Andreopoulos B."/>
            <person name="Lipzen A."/>
            <person name="Chen C."/>
            <person name="Yan M."/>
            <person name="Daum C."/>
            <person name="Ng V."/>
            <person name="Clum A."/>
            <person name="Steindorff A."/>
            <person name="Ohm R.A."/>
            <person name="Martin F."/>
            <person name="Silar P."/>
            <person name="Natvig D.O."/>
            <person name="Lalanne C."/>
            <person name="Gautier V."/>
            <person name="Ament-Velasquez S.L."/>
            <person name="Kruys A."/>
            <person name="Hutchinson M.I."/>
            <person name="Powell A.J."/>
            <person name="Barry K."/>
            <person name="Miller A.N."/>
            <person name="Grigoriev I.V."/>
            <person name="Debuchy R."/>
            <person name="Gladieux P."/>
            <person name="Hiltunen Thoren M."/>
            <person name="Johannesson H."/>
        </authorList>
    </citation>
    <scope>NUCLEOTIDE SEQUENCE</scope>
    <source>
        <strain evidence="11">CBS 958.72</strain>
    </source>
</reference>
<keyword evidence="4" id="KW-0479">Metal-binding</keyword>
<comment type="cofactor">
    <cofactor evidence="1">
        <name>Zn(2+)</name>
        <dbReference type="ChEBI" id="CHEBI:29105"/>
    </cofactor>
</comment>
<evidence type="ECO:0000256" key="8">
    <source>
        <dbReference type="SAM" id="MobiDB-lite"/>
    </source>
</evidence>
<evidence type="ECO:0000256" key="2">
    <source>
        <dbReference type="ARBA" id="ARBA00007357"/>
    </source>
</evidence>
<feature type="region of interest" description="Disordered" evidence="8">
    <location>
        <begin position="1"/>
        <end position="29"/>
    </location>
</feature>
<accession>A0AAE0JTV3</accession>
<dbReference type="GO" id="GO:0004222">
    <property type="term" value="F:metalloendopeptidase activity"/>
    <property type="evidence" value="ECO:0007669"/>
    <property type="project" value="InterPro"/>
</dbReference>
<keyword evidence="12" id="KW-1185">Reference proteome</keyword>
<dbReference type="InterPro" id="IPR024079">
    <property type="entry name" value="MetalloPept_cat_dom_sf"/>
</dbReference>
<dbReference type="InterPro" id="IPR042089">
    <property type="entry name" value="Peptidase_M13_dom_2"/>
</dbReference>
<evidence type="ECO:0000256" key="7">
    <source>
        <dbReference type="ARBA" id="ARBA00023049"/>
    </source>
</evidence>
<dbReference type="CDD" id="cd08662">
    <property type="entry name" value="M13"/>
    <property type="match status" value="1"/>
</dbReference>
<dbReference type="GO" id="GO:0016485">
    <property type="term" value="P:protein processing"/>
    <property type="evidence" value="ECO:0007669"/>
    <property type="project" value="TreeGrafter"/>
</dbReference>
<dbReference type="GO" id="GO:0005886">
    <property type="term" value="C:plasma membrane"/>
    <property type="evidence" value="ECO:0007669"/>
    <property type="project" value="TreeGrafter"/>
</dbReference>
<dbReference type="GO" id="GO:0046872">
    <property type="term" value="F:metal ion binding"/>
    <property type="evidence" value="ECO:0007669"/>
    <property type="project" value="UniProtKB-KW"/>
</dbReference>
<evidence type="ECO:0000313" key="12">
    <source>
        <dbReference type="Proteomes" id="UP001287356"/>
    </source>
</evidence>
<dbReference type="SUPFAM" id="SSF55486">
    <property type="entry name" value="Metalloproteases ('zincins'), catalytic domain"/>
    <property type="match status" value="1"/>
</dbReference>
<dbReference type="InterPro" id="IPR008753">
    <property type="entry name" value="Peptidase_M13_N"/>
</dbReference>
<dbReference type="PROSITE" id="PS51885">
    <property type="entry name" value="NEPRILYSIN"/>
    <property type="match status" value="1"/>
</dbReference>
<dbReference type="InterPro" id="IPR000718">
    <property type="entry name" value="Peptidase_M13"/>
</dbReference>
<evidence type="ECO:0000259" key="10">
    <source>
        <dbReference type="Pfam" id="PF05649"/>
    </source>
</evidence>
<dbReference type="PRINTS" id="PR00786">
    <property type="entry name" value="NEPRILYSIN"/>
</dbReference>
<reference evidence="11" key="2">
    <citation type="submission" date="2023-06" db="EMBL/GenBank/DDBJ databases">
        <authorList>
            <consortium name="Lawrence Berkeley National Laboratory"/>
            <person name="Haridas S."/>
            <person name="Hensen N."/>
            <person name="Bonometti L."/>
            <person name="Westerberg I."/>
            <person name="Brannstrom I.O."/>
            <person name="Guillou S."/>
            <person name="Cros-Aarteil S."/>
            <person name="Calhoun S."/>
            <person name="Kuo A."/>
            <person name="Mondo S."/>
            <person name="Pangilinan J."/>
            <person name="Riley R."/>
            <person name="Labutti K."/>
            <person name="Andreopoulos B."/>
            <person name="Lipzen A."/>
            <person name="Chen C."/>
            <person name="Yanf M."/>
            <person name="Daum C."/>
            <person name="Ng V."/>
            <person name="Clum A."/>
            <person name="Steindorff A."/>
            <person name="Ohm R."/>
            <person name="Martin F."/>
            <person name="Silar P."/>
            <person name="Natvig D."/>
            <person name="Lalanne C."/>
            <person name="Gautier V."/>
            <person name="Ament-Velasquez S.L."/>
            <person name="Kruys A."/>
            <person name="Hutchinson M.I."/>
            <person name="Powell A.J."/>
            <person name="Barry K."/>
            <person name="Miller A.N."/>
            <person name="Grigoriev I.V."/>
            <person name="Debuchy R."/>
            <person name="Gladieux P."/>
            <person name="Thoren M.H."/>
            <person name="Johannesson H."/>
        </authorList>
    </citation>
    <scope>NUCLEOTIDE SEQUENCE</scope>
    <source>
        <strain evidence="11">CBS 958.72</strain>
    </source>
</reference>
<keyword evidence="3" id="KW-0645">Protease</keyword>
<feature type="domain" description="Peptidase M13 N-terminal" evidence="10">
    <location>
        <begin position="69"/>
        <end position="466"/>
    </location>
</feature>
<dbReference type="Proteomes" id="UP001287356">
    <property type="component" value="Unassembled WGS sequence"/>
</dbReference>
<dbReference type="EMBL" id="JAULSN010000011">
    <property type="protein sequence ID" value="KAK3361370.1"/>
    <property type="molecule type" value="Genomic_DNA"/>
</dbReference>
<evidence type="ECO:0000256" key="3">
    <source>
        <dbReference type="ARBA" id="ARBA00022670"/>
    </source>
</evidence>
<evidence type="ECO:0000256" key="5">
    <source>
        <dbReference type="ARBA" id="ARBA00022801"/>
    </source>
</evidence>
<keyword evidence="5" id="KW-0378">Hydrolase</keyword>
<dbReference type="Pfam" id="PF01431">
    <property type="entry name" value="Peptidase_M13"/>
    <property type="match status" value="1"/>
</dbReference>
<dbReference type="Pfam" id="PF05649">
    <property type="entry name" value="Peptidase_M13_N"/>
    <property type="match status" value="1"/>
</dbReference>
<dbReference type="Gene3D" id="3.40.390.10">
    <property type="entry name" value="Collagenase (Catalytic Domain)"/>
    <property type="match status" value="1"/>
</dbReference>
<organism evidence="11 12">
    <name type="scientific">Lasiosphaeria ovina</name>
    <dbReference type="NCBI Taxonomy" id="92902"/>
    <lineage>
        <taxon>Eukaryota</taxon>
        <taxon>Fungi</taxon>
        <taxon>Dikarya</taxon>
        <taxon>Ascomycota</taxon>
        <taxon>Pezizomycotina</taxon>
        <taxon>Sordariomycetes</taxon>
        <taxon>Sordariomycetidae</taxon>
        <taxon>Sordariales</taxon>
        <taxon>Lasiosphaeriaceae</taxon>
        <taxon>Lasiosphaeria</taxon>
    </lineage>
</organism>
<evidence type="ECO:0000259" key="9">
    <source>
        <dbReference type="Pfam" id="PF01431"/>
    </source>
</evidence>
<sequence length="731" mass="81969">MRPAKAPDNNLIQNSTAAEREPKVAERSRDRVRPVMNITRALCLTPACLRLASDFASNLSPNHAQLDACTDFEEIVCGGWKQSHDLRPDQGQVSTFSVVSDAGDDTLRAILEGPYPGESSHSHFSPRSLDATAVSIDQANFEDMQRAYNACMGVTAISNLGVKPIVDLLDHLSETFASHNLSDSFAYLGQLGILPIVIVHVDSDPKDSDVQLVHISPSTDIGLGSKDYYKKASLLTEYQHTMAHVLKTIHPMNRSSGNWTEEAVTVVQLETRIANITPDLVDLRDVEHSINRMTVEEASRMIPQLSVDRTISSLAPANHATADVIVQFPNFLRDVSAILSETPLKTLQVYLLWKVIQAFEMNIIAPEVLKPYQRLKNKLRGREPDSEAERWRWCLSQVDGDLGWILSRFFIDNTFSARDRNLGNQIIANIRNVYFDKFSAVAWMEKVVKKAAAEKVREMEQKIGYPSEAPNITDPVSLRDYYADITISDSYFANMIVVVQWRVKQRWLQLSKPTDRKRWAMTASTVNAYYDLGLNEIVFPAGIMQPPIFHGDLPSYVNYGGFGAIAGHEISHGFDVHGRMFDSRGRKLDWWTNATSEEYNRRAGCFVDQYNNFTVTVGKNKTAYINGKQTQGENIADAAGLDAAFAAWQRVRNDQQDLDVPGLNHFSHEQLFFVAFGNLWCMKATPGSLQTQVLTGVHSPGSVRIKGTLMNSRQFRDAFSCPTRDPTCELW</sequence>
<feature type="compositionally biased region" description="Basic and acidic residues" evidence="8">
    <location>
        <begin position="18"/>
        <end position="29"/>
    </location>
</feature>
<dbReference type="PANTHER" id="PTHR11733:SF167">
    <property type="entry name" value="FI17812P1-RELATED"/>
    <property type="match status" value="1"/>
</dbReference>
<evidence type="ECO:0000256" key="6">
    <source>
        <dbReference type="ARBA" id="ARBA00022833"/>
    </source>
</evidence>
<evidence type="ECO:0000313" key="11">
    <source>
        <dbReference type="EMBL" id="KAK3361370.1"/>
    </source>
</evidence>
<feature type="domain" description="Peptidase M13 C-terminal" evidence="9">
    <location>
        <begin position="527"/>
        <end position="726"/>
    </location>
</feature>
<protein>
    <recommendedName>
        <fullName evidence="13">Endothelin-converting enzyme</fullName>
    </recommendedName>
</protein>